<evidence type="ECO:0000256" key="1">
    <source>
        <dbReference type="SAM" id="MobiDB-lite"/>
    </source>
</evidence>
<reference evidence="2" key="1">
    <citation type="submission" date="2020-02" db="EMBL/GenBank/DDBJ databases">
        <authorList>
            <person name="Meier V. D."/>
        </authorList>
    </citation>
    <scope>NUCLEOTIDE SEQUENCE</scope>
    <source>
        <strain evidence="2">AVDCRST_MAG18</strain>
    </source>
</reference>
<dbReference type="EMBL" id="CADCWN010000358">
    <property type="protein sequence ID" value="CAA9588831.1"/>
    <property type="molecule type" value="Genomic_DNA"/>
</dbReference>
<name>A0A6J4VTR2_9BACT</name>
<feature type="compositionally biased region" description="Basic and acidic residues" evidence="1">
    <location>
        <begin position="247"/>
        <end position="258"/>
    </location>
</feature>
<feature type="compositionally biased region" description="Low complexity" evidence="1">
    <location>
        <begin position="157"/>
        <end position="205"/>
    </location>
</feature>
<sequence length="258" mass="26128">MATTAHADPAFAPVAGADRLVPIGGGKQSIVYRSADRRYVVKLRHDGATAVGAAVTRARDMGAIAEEFAACLGPALSGPERARVAAQLDGIARRARRLYRARGHMPDLHGFSTADAAARAPAPPVPAAPAAVALRDAAEPAPLPQPAADRSARVPRRAGGLRPGGPRAPGAPRLLRGALAAPGGRSAAARAAAPGGLAPDLAPPRSGVREGGDGQEPGRSIGDRRGDGYSCAPACRFPRAGSGHAAPGHDIRGRRSSR</sequence>
<accession>A0A6J4VTR2</accession>
<proteinExistence type="predicted"/>
<protein>
    <submittedName>
        <fullName evidence="2">Uncharacterized protein</fullName>
    </submittedName>
</protein>
<organism evidence="2">
    <name type="scientific">uncultured Thermomicrobiales bacterium</name>
    <dbReference type="NCBI Taxonomy" id="1645740"/>
    <lineage>
        <taxon>Bacteria</taxon>
        <taxon>Pseudomonadati</taxon>
        <taxon>Thermomicrobiota</taxon>
        <taxon>Thermomicrobia</taxon>
        <taxon>Thermomicrobiales</taxon>
        <taxon>environmental samples</taxon>
    </lineage>
</organism>
<evidence type="ECO:0000313" key="2">
    <source>
        <dbReference type="EMBL" id="CAA9588831.1"/>
    </source>
</evidence>
<feature type="region of interest" description="Disordered" evidence="1">
    <location>
        <begin position="141"/>
        <end position="258"/>
    </location>
</feature>
<gene>
    <name evidence="2" type="ORF">AVDCRST_MAG18-4466</name>
</gene>
<dbReference type="AlphaFoldDB" id="A0A6J4VTR2"/>